<evidence type="ECO:0000313" key="3">
    <source>
        <dbReference type="EnsemblPlants" id="Pp3c4_10090V3.1"/>
    </source>
</evidence>
<dbReference type="Gramene" id="Pp3c4_10090V3.1">
    <property type="protein sequence ID" value="Pp3c4_10090V3.1"/>
    <property type="gene ID" value="Pp3c4_10090"/>
</dbReference>
<feature type="region of interest" description="Disordered" evidence="1">
    <location>
        <begin position="119"/>
        <end position="166"/>
    </location>
</feature>
<dbReference type="RefSeq" id="XP_024374323.1">
    <property type="nucleotide sequence ID" value="XM_024518555.2"/>
</dbReference>
<organism evidence="2">
    <name type="scientific">Physcomitrium patens</name>
    <name type="common">Spreading-leaved earth moss</name>
    <name type="synonym">Physcomitrella patens</name>
    <dbReference type="NCBI Taxonomy" id="3218"/>
    <lineage>
        <taxon>Eukaryota</taxon>
        <taxon>Viridiplantae</taxon>
        <taxon>Streptophyta</taxon>
        <taxon>Embryophyta</taxon>
        <taxon>Bryophyta</taxon>
        <taxon>Bryophytina</taxon>
        <taxon>Bryopsida</taxon>
        <taxon>Funariidae</taxon>
        <taxon>Funariales</taxon>
        <taxon>Funariaceae</taxon>
        <taxon>Physcomitrium</taxon>
    </lineage>
</organism>
<reference evidence="2 4" key="1">
    <citation type="journal article" date="2008" name="Science">
        <title>The Physcomitrella genome reveals evolutionary insights into the conquest of land by plants.</title>
        <authorList>
            <person name="Rensing S."/>
            <person name="Lang D."/>
            <person name="Zimmer A."/>
            <person name="Terry A."/>
            <person name="Salamov A."/>
            <person name="Shapiro H."/>
            <person name="Nishiyama T."/>
            <person name="Perroud P.-F."/>
            <person name="Lindquist E."/>
            <person name="Kamisugi Y."/>
            <person name="Tanahashi T."/>
            <person name="Sakakibara K."/>
            <person name="Fujita T."/>
            <person name="Oishi K."/>
            <person name="Shin-I T."/>
            <person name="Kuroki Y."/>
            <person name="Toyoda A."/>
            <person name="Suzuki Y."/>
            <person name="Hashimoto A."/>
            <person name="Yamaguchi K."/>
            <person name="Sugano A."/>
            <person name="Kohara Y."/>
            <person name="Fujiyama A."/>
            <person name="Anterola A."/>
            <person name="Aoki S."/>
            <person name="Ashton N."/>
            <person name="Barbazuk W.B."/>
            <person name="Barker E."/>
            <person name="Bennetzen J."/>
            <person name="Bezanilla M."/>
            <person name="Blankenship R."/>
            <person name="Cho S.H."/>
            <person name="Dutcher S."/>
            <person name="Estelle M."/>
            <person name="Fawcett J.A."/>
            <person name="Gundlach H."/>
            <person name="Hanada K."/>
            <person name="Heyl A."/>
            <person name="Hicks K.A."/>
            <person name="Hugh J."/>
            <person name="Lohr M."/>
            <person name="Mayer K."/>
            <person name="Melkozernov A."/>
            <person name="Murata T."/>
            <person name="Nelson D."/>
            <person name="Pils B."/>
            <person name="Prigge M."/>
            <person name="Reiss B."/>
            <person name="Renner T."/>
            <person name="Rombauts S."/>
            <person name="Rushton P."/>
            <person name="Sanderfoot A."/>
            <person name="Schween G."/>
            <person name="Shiu S.-H."/>
            <person name="Stueber K."/>
            <person name="Theodoulou F.L."/>
            <person name="Tu H."/>
            <person name="Van de Peer Y."/>
            <person name="Verrier P.J."/>
            <person name="Waters E."/>
            <person name="Wood A."/>
            <person name="Yang L."/>
            <person name="Cove D."/>
            <person name="Cuming A."/>
            <person name="Hasebe M."/>
            <person name="Lucas S."/>
            <person name="Mishler D.B."/>
            <person name="Reski R."/>
            <person name="Grigoriev I."/>
            <person name="Quatrano R.S."/>
            <person name="Boore J.L."/>
        </authorList>
    </citation>
    <scope>NUCLEOTIDE SEQUENCE [LARGE SCALE GENOMIC DNA]</scope>
    <source>
        <strain evidence="3 4">cv. Gransden 2004</strain>
    </source>
</reference>
<dbReference type="GO" id="GO:0062064">
    <property type="term" value="F:box C/D methylation guide snoRNP complex binding"/>
    <property type="evidence" value="ECO:0000318"/>
    <property type="project" value="GO_Central"/>
</dbReference>
<dbReference type="EnsemblPlants" id="Pp3c4_10090V3.3">
    <property type="protein sequence ID" value="Pp3c4_10090V3.3"/>
    <property type="gene ID" value="Pp3c4_10090"/>
</dbReference>
<dbReference type="PANTHER" id="PTHR28674:SF1">
    <property type="entry name" value="NOP PROTEIN CHAPERONE 1"/>
    <property type="match status" value="1"/>
</dbReference>
<dbReference type="Proteomes" id="UP000006727">
    <property type="component" value="Chromosome 4"/>
</dbReference>
<dbReference type="OMA" id="DNDSAHI"/>
<gene>
    <name evidence="3" type="primary">LOC112281719</name>
    <name evidence="2" type="ORF">PHYPA_005999</name>
</gene>
<feature type="compositionally biased region" description="Acidic residues" evidence="1">
    <location>
        <begin position="132"/>
        <end position="142"/>
    </location>
</feature>
<accession>A9T9U0</accession>
<sequence>MEKHSEVQTNRDLLLLERESNPLENRLRVVQQSSGDAKPRMPTTSVPESSVIGRLKAFLPVMQEANEKLFSGIEEKGREEFDIEVVDEDDTKPQILMDLALGIADLNTPEAIAAAERAAAGQVHISSQLTDTPDDSSDDDMESDHVAHAAAPSHRPKSSKAKIVEK</sequence>
<dbReference type="EnsemblPlants" id="Pp3c4_10090V3.2">
    <property type="protein sequence ID" value="Pp3c4_10090V3.2"/>
    <property type="gene ID" value="Pp3c4_10090"/>
</dbReference>
<reference evidence="2 4" key="2">
    <citation type="journal article" date="2018" name="Plant J.">
        <title>The Physcomitrella patens chromosome-scale assembly reveals moss genome structure and evolution.</title>
        <authorList>
            <person name="Lang D."/>
            <person name="Ullrich K.K."/>
            <person name="Murat F."/>
            <person name="Fuchs J."/>
            <person name="Jenkins J."/>
            <person name="Haas F.B."/>
            <person name="Piednoel M."/>
            <person name="Gundlach H."/>
            <person name="Van Bel M."/>
            <person name="Meyberg R."/>
            <person name="Vives C."/>
            <person name="Morata J."/>
            <person name="Symeonidi A."/>
            <person name="Hiss M."/>
            <person name="Muchero W."/>
            <person name="Kamisugi Y."/>
            <person name="Saleh O."/>
            <person name="Blanc G."/>
            <person name="Decker E.L."/>
            <person name="van Gessel N."/>
            <person name="Grimwood J."/>
            <person name="Hayes R.D."/>
            <person name="Graham S.W."/>
            <person name="Gunter L.E."/>
            <person name="McDaniel S.F."/>
            <person name="Hoernstein S.N.W."/>
            <person name="Larsson A."/>
            <person name="Li F.W."/>
            <person name="Perroud P.F."/>
            <person name="Phillips J."/>
            <person name="Ranjan P."/>
            <person name="Rokshar D.S."/>
            <person name="Rothfels C.J."/>
            <person name="Schneider L."/>
            <person name="Shu S."/>
            <person name="Stevenson D.W."/>
            <person name="Thummler F."/>
            <person name="Tillich M."/>
            <person name="Villarreal Aguilar J.C."/>
            <person name="Widiez T."/>
            <person name="Wong G.K."/>
            <person name="Wymore A."/>
            <person name="Zhang Y."/>
            <person name="Zimmer A.D."/>
            <person name="Quatrano R.S."/>
            <person name="Mayer K.F.X."/>
            <person name="Goodstein D."/>
            <person name="Casacuberta J.M."/>
            <person name="Vandepoele K."/>
            <person name="Reski R."/>
            <person name="Cuming A.C."/>
            <person name="Tuskan G.A."/>
            <person name="Maumus F."/>
            <person name="Salse J."/>
            <person name="Schmutz J."/>
            <person name="Rensing S.A."/>
        </authorList>
    </citation>
    <scope>NUCLEOTIDE SEQUENCE [LARGE SCALE GENOMIC DNA]</scope>
    <source>
        <strain evidence="3 4">cv. Gransden 2004</strain>
    </source>
</reference>
<feature type="compositionally biased region" description="Low complexity" evidence="1">
    <location>
        <begin position="119"/>
        <end position="131"/>
    </location>
</feature>
<dbReference type="EnsemblPlants" id="Pp3c4_10090V3.1">
    <property type="protein sequence ID" value="Pp3c4_10090V3.1"/>
    <property type="gene ID" value="Pp3c4_10090"/>
</dbReference>
<protein>
    <submittedName>
        <fullName evidence="2 3">Uncharacterized protein</fullName>
    </submittedName>
</protein>
<dbReference type="RefSeq" id="XP_024374324.1">
    <property type="nucleotide sequence ID" value="XM_024518556.2"/>
</dbReference>
<dbReference type="HOGENOM" id="CLU_1605467_0_0_1"/>
<evidence type="ECO:0000313" key="4">
    <source>
        <dbReference type="Proteomes" id="UP000006727"/>
    </source>
</evidence>
<dbReference type="PANTHER" id="PTHR28674">
    <property type="entry name" value="SIMILAR TO DNA SEGMENT, CHR 10, WAYNE STATE UNIVERSITY 102,-EXPRESSED"/>
    <property type="match status" value="1"/>
</dbReference>
<reference evidence="3" key="3">
    <citation type="submission" date="2020-12" db="UniProtKB">
        <authorList>
            <consortium name="EnsemblPlants"/>
        </authorList>
    </citation>
    <scope>IDENTIFICATION</scope>
</reference>
<dbReference type="Pfam" id="PF15370">
    <property type="entry name" value="NOPCHAP1"/>
    <property type="match status" value="1"/>
</dbReference>
<dbReference type="InterPro" id="IPR027921">
    <property type="entry name" value="NOPCHAP1"/>
</dbReference>
<evidence type="ECO:0000256" key="1">
    <source>
        <dbReference type="SAM" id="MobiDB-lite"/>
    </source>
</evidence>
<name>A9T9U0_PHYPA</name>
<evidence type="ECO:0000313" key="2">
    <source>
        <dbReference type="EMBL" id="PNR55106.1"/>
    </source>
</evidence>
<dbReference type="eggNOG" id="ENOG502S5IW">
    <property type="taxonomic scope" value="Eukaryota"/>
</dbReference>
<dbReference type="KEGG" id="ppp:112281719"/>
<dbReference type="STRING" id="3218.A9T9U0"/>
<dbReference type="OrthoDB" id="1112980at2759"/>
<dbReference type="PaxDb" id="3218-PP1S190_70V6.1"/>
<dbReference type="EMBL" id="ABEU02000004">
    <property type="protein sequence ID" value="PNR55106.1"/>
    <property type="molecule type" value="Genomic_DNA"/>
</dbReference>
<proteinExistence type="predicted"/>
<dbReference type="AlphaFoldDB" id="A9T9U0"/>
<dbReference type="GO" id="GO:0000492">
    <property type="term" value="P:box C/D snoRNP assembly"/>
    <property type="evidence" value="ECO:0000318"/>
    <property type="project" value="GO_Central"/>
</dbReference>
<dbReference type="Gramene" id="Pp3c4_10090V3.3">
    <property type="protein sequence ID" value="Pp3c4_10090V3.3"/>
    <property type="gene ID" value="Pp3c4_10090"/>
</dbReference>
<dbReference type="GeneID" id="112281719"/>
<keyword evidence="4" id="KW-1185">Reference proteome</keyword>
<dbReference type="Gramene" id="Pp3c4_10090V3.2">
    <property type="protein sequence ID" value="Pp3c4_10090V3.2"/>
    <property type="gene ID" value="Pp3c4_10090"/>
</dbReference>